<protein>
    <submittedName>
        <fullName evidence="3">Bifunctional acetyl transferase/isomerase</fullName>
    </submittedName>
</protein>
<dbReference type="Pfam" id="PF14602">
    <property type="entry name" value="Hexapep_2"/>
    <property type="match status" value="1"/>
</dbReference>
<dbReference type="SUPFAM" id="SSF51161">
    <property type="entry name" value="Trimeric LpxA-like enzymes"/>
    <property type="match status" value="1"/>
</dbReference>
<dbReference type="InterPro" id="IPR014710">
    <property type="entry name" value="RmlC-like_jellyroll"/>
</dbReference>
<evidence type="ECO:0000313" key="4">
    <source>
        <dbReference type="Proteomes" id="UP000050317"/>
    </source>
</evidence>
<gene>
    <name evidence="3" type="ORF">ALO40_100472</name>
</gene>
<dbReference type="InterPro" id="IPR011051">
    <property type="entry name" value="RmlC_Cupin_sf"/>
</dbReference>
<dbReference type="Pfam" id="PF05523">
    <property type="entry name" value="FdtA"/>
    <property type="match status" value="1"/>
</dbReference>
<reference evidence="3 4" key="1">
    <citation type="submission" date="2015-09" db="EMBL/GenBank/DDBJ databases">
        <title>Genome announcement of multiple Pseudomonas syringae strains.</title>
        <authorList>
            <person name="Thakur S."/>
            <person name="Wang P.W."/>
            <person name="Gong Y."/>
            <person name="Weir B.S."/>
            <person name="Guttman D.S."/>
        </authorList>
    </citation>
    <scope>NUCLEOTIDE SEQUENCE [LARGE SCALE GENOMIC DNA]</scope>
    <source>
        <strain evidence="3 4">ICMP3963</strain>
    </source>
</reference>
<dbReference type="InterPro" id="IPR050179">
    <property type="entry name" value="Trans_hexapeptide_repeat"/>
</dbReference>
<evidence type="ECO:0000256" key="1">
    <source>
        <dbReference type="ARBA" id="ARBA00007274"/>
    </source>
</evidence>
<dbReference type="PATRIC" id="fig|251703.9.peg.4463"/>
<dbReference type="AlphaFoldDB" id="A0A0Q0CSU2"/>
<evidence type="ECO:0000259" key="2">
    <source>
        <dbReference type="Pfam" id="PF05523"/>
    </source>
</evidence>
<keyword evidence="3" id="KW-0413">Isomerase</keyword>
<dbReference type="GO" id="GO:0016740">
    <property type="term" value="F:transferase activity"/>
    <property type="evidence" value="ECO:0007669"/>
    <property type="project" value="UniProtKB-KW"/>
</dbReference>
<dbReference type="EMBL" id="LJRR01000329">
    <property type="protein sequence ID" value="KPZ12182.1"/>
    <property type="molecule type" value="Genomic_DNA"/>
</dbReference>
<dbReference type="PANTHER" id="PTHR43300:SF4">
    <property type="entry name" value="ACYL-[ACYL-CARRIER-PROTEIN]--UDP-N-ACETYLGLUCOSAMINE O-ACYLTRANSFERASE"/>
    <property type="match status" value="1"/>
</dbReference>
<name>A0A0Q0CSU2_9PSED</name>
<dbReference type="CDD" id="cd03358">
    <property type="entry name" value="LbH_WxcM_N_like"/>
    <property type="match status" value="1"/>
</dbReference>
<dbReference type="Proteomes" id="UP000050317">
    <property type="component" value="Unassembled WGS sequence"/>
</dbReference>
<proteinExistence type="inferred from homology"/>
<dbReference type="Gene3D" id="2.60.120.10">
    <property type="entry name" value="Jelly Rolls"/>
    <property type="match status" value="1"/>
</dbReference>
<sequence length="346" mass="37915">MSVLMHGALTKTQRIDPWPSLCGSRDLEKLMSSGKDFFVHSHALCESENIGKDSRVWAFAHILPGARLGSECNVCDNVFIENDVVIGDRVTLKCGVQVWDGITIEDDVFIGPNATFTNDLFPRSKVYPQTFARTIIRKGSSLGANCTILPGITIGINAMVGAGAVVTRSVPPNAIVVGNPAKIIGYVDAKPVNASSEMRAEQKAPGVTATSVKNVTLHTMNEVADIRGSLSAGEFERSVPFKTERYFLVYDVPTAETRGEHAHRVCHQFLVAVKGSVHVVADDGVNREEFVLDKPNQGIHLPPMTWGIQYRYSQDAVLLVFASHYYDAGDYIRNYEEFKSLIANAE</sequence>
<dbReference type="InterPro" id="IPR008894">
    <property type="entry name" value="QdtA_cupin_dom"/>
</dbReference>
<comment type="similarity">
    <text evidence="1">Belongs to the transferase hexapeptide repeat family.</text>
</comment>
<feature type="domain" description="Sugar 3,4-ketoisomerase QdtA cupin" evidence="2">
    <location>
        <begin position="214"/>
        <end position="341"/>
    </location>
</feature>
<keyword evidence="3" id="KW-0808">Transferase</keyword>
<evidence type="ECO:0000313" key="3">
    <source>
        <dbReference type="EMBL" id="KPZ12182.1"/>
    </source>
</evidence>
<dbReference type="Pfam" id="PF00132">
    <property type="entry name" value="Hexapep"/>
    <property type="match status" value="1"/>
</dbReference>
<dbReference type="Gene3D" id="2.160.10.10">
    <property type="entry name" value="Hexapeptide repeat proteins"/>
    <property type="match status" value="1"/>
</dbReference>
<organism evidence="3 4">
    <name type="scientific">Pseudomonas syringae pv. viburni</name>
    <dbReference type="NCBI Taxonomy" id="251703"/>
    <lineage>
        <taxon>Bacteria</taxon>
        <taxon>Pseudomonadati</taxon>
        <taxon>Pseudomonadota</taxon>
        <taxon>Gammaproteobacteria</taxon>
        <taxon>Pseudomonadales</taxon>
        <taxon>Pseudomonadaceae</taxon>
        <taxon>Pseudomonas</taxon>
    </lineage>
</organism>
<dbReference type="SUPFAM" id="SSF51182">
    <property type="entry name" value="RmlC-like cupins"/>
    <property type="match status" value="1"/>
</dbReference>
<dbReference type="InterPro" id="IPR001451">
    <property type="entry name" value="Hexapep"/>
</dbReference>
<accession>A0A0Q0CSU2</accession>
<dbReference type="PANTHER" id="PTHR43300">
    <property type="entry name" value="ACETYLTRANSFERASE"/>
    <property type="match status" value="1"/>
</dbReference>
<dbReference type="InterPro" id="IPR011004">
    <property type="entry name" value="Trimer_LpxA-like_sf"/>
</dbReference>
<dbReference type="CDD" id="cd20292">
    <property type="entry name" value="cupin_QdtA-like"/>
    <property type="match status" value="1"/>
</dbReference>
<dbReference type="GO" id="GO:0016853">
    <property type="term" value="F:isomerase activity"/>
    <property type="evidence" value="ECO:0007669"/>
    <property type="project" value="UniProtKB-KW"/>
</dbReference>
<comment type="caution">
    <text evidence="3">The sequence shown here is derived from an EMBL/GenBank/DDBJ whole genome shotgun (WGS) entry which is preliminary data.</text>
</comment>